<dbReference type="InterPro" id="IPR006566">
    <property type="entry name" value="FBD"/>
</dbReference>
<dbReference type="SUPFAM" id="SSF81383">
    <property type="entry name" value="F-box domain"/>
    <property type="match status" value="1"/>
</dbReference>
<dbReference type="Gene3D" id="3.80.10.10">
    <property type="entry name" value="Ribonuclease Inhibitor"/>
    <property type="match status" value="1"/>
</dbReference>
<proteinExistence type="predicted"/>
<dbReference type="PANTHER" id="PTHR31639:SF333">
    <property type="entry name" value="F-BOX DOMAIN, FBD DOMAIN, LEUCINE-RICH REPEAT DOMAIN, L DOMAIN-LIKE PROTEIN-RELATED"/>
    <property type="match status" value="1"/>
</dbReference>
<keyword evidence="3" id="KW-1185">Reference proteome</keyword>
<feature type="domain" description="F-box" evidence="1">
    <location>
        <begin position="6"/>
        <end position="55"/>
    </location>
</feature>
<organism evidence="2 3">
    <name type="scientific">Ambrosia artemisiifolia</name>
    <name type="common">Common ragweed</name>
    <dbReference type="NCBI Taxonomy" id="4212"/>
    <lineage>
        <taxon>Eukaryota</taxon>
        <taxon>Viridiplantae</taxon>
        <taxon>Streptophyta</taxon>
        <taxon>Embryophyta</taxon>
        <taxon>Tracheophyta</taxon>
        <taxon>Spermatophyta</taxon>
        <taxon>Magnoliopsida</taxon>
        <taxon>eudicotyledons</taxon>
        <taxon>Gunneridae</taxon>
        <taxon>Pentapetalae</taxon>
        <taxon>asterids</taxon>
        <taxon>campanulids</taxon>
        <taxon>Asterales</taxon>
        <taxon>Asteraceae</taxon>
        <taxon>Asteroideae</taxon>
        <taxon>Heliantheae alliance</taxon>
        <taxon>Heliantheae</taxon>
        <taxon>Ambrosia</taxon>
    </lineage>
</organism>
<reference evidence="2" key="1">
    <citation type="submission" date="2022-06" db="EMBL/GenBank/DDBJ databases">
        <title>Uncovering the hologenomic basis of an extraordinary plant invasion.</title>
        <authorList>
            <person name="Bieker V.C."/>
            <person name="Martin M.D."/>
            <person name="Gilbert T."/>
            <person name="Hodgins K."/>
            <person name="Battlay P."/>
            <person name="Petersen B."/>
            <person name="Wilson J."/>
        </authorList>
    </citation>
    <scope>NUCLEOTIDE SEQUENCE</scope>
    <source>
        <strain evidence="2">AA19_3_7</strain>
        <tissue evidence="2">Leaf</tissue>
    </source>
</reference>
<protein>
    <recommendedName>
        <fullName evidence="1">F-box domain-containing protein</fullName>
    </recommendedName>
</protein>
<dbReference type="SUPFAM" id="SSF52047">
    <property type="entry name" value="RNI-like"/>
    <property type="match status" value="1"/>
</dbReference>
<sequence>MVSAEEDILTNFPQDLINPILERLPVKEAVRTSVLSKKWRYRWTTMKTLDLYNQFSQQFLEIGGYQHNGFIRVISQIMTYHHGPILKFHLHIPKEINLDSFQEVDQWIFILRILVSRVESVDPPFEFQGFPNLQHINLLYVNFGGGTVINLPQLKILSLVSCRSVNKFNIKAEKLQALWVTGCPDANAMVLQLLHSEHLNVILAAEKFPKWLPHAVNCLEKLKFISFSFGDLNQLQGALCMLRNSPNLEVLRVTPTQMGPEADLGLTSTFLESPDCLDQTSLMLNYVEMTSLEGSRPELLFVKLLLHCSPHLEKMIIRPAATLDAEKRLNITKDVLMFSRASTKAKVAFLDPQP</sequence>
<dbReference type="Proteomes" id="UP001206925">
    <property type="component" value="Unassembled WGS sequence"/>
</dbReference>
<dbReference type="InterPro" id="IPR036047">
    <property type="entry name" value="F-box-like_dom_sf"/>
</dbReference>
<dbReference type="InterPro" id="IPR001810">
    <property type="entry name" value="F-box_dom"/>
</dbReference>
<comment type="caution">
    <text evidence="2">The sequence shown here is derived from an EMBL/GenBank/DDBJ whole genome shotgun (WGS) entry which is preliminary data.</text>
</comment>
<dbReference type="SMART" id="SM00579">
    <property type="entry name" value="FBD"/>
    <property type="match status" value="1"/>
</dbReference>
<dbReference type="CDD" id="cd22160">
    <property type="entry name" value="F-box_AtFBL13-like"/>
    <property type="match status" value="1"/>
</dbReference>
<dbReference type="PROSITE" id="PS50181">
    <property type="entry name" value="FBOX"/>
    <property type="match status" value="1"/>
</dbReference>
<evidence type="ECO:0000259" key="1">
    <source>
        <dbReference type="PROSITE" id="PS50181"/>
    </source>
</evidence>
<dbReference type="AlphaFoldDB" id="A0AAD5GV22"/>
<dbReference type="InterPro" id="IPR053781">
    <property type="entry name" value="F-box_AtFBL13-like"/>
</dbReference>
<accession>A0AAD5GV22</accession>
<gene>
    <name evidence="2" type="ORF">M8C21_020038</name>
</gene>
<name>A0AAD5GV22_AMBAR</name>
<evidence type="ECO:0000313" key="2">
    <source>
        <dbReference type="EMBL" id="KAI7753386.1"/>
    </source>
</evidence>
<dbReference type="Pfam" id="PF00646">
    <property type="entry name" value="F-box"/>
    <property type="match status" value="1"/>
</dbReference>
<dbReference type="InterPro" id="IPR032675">
    <property type="entry name" value="LRR_dom_sf"/>
</dbReference>
<evidence type="ECO:0000313" key="3">
    <source>
        <dbReference type="Proteomes" id="UP001206925"/>
    </source>
</evidence>
<dbReference type="EMBL" id="JAMZMK010005444">
    <property type="protein sequence ID" value="KAI7753386.1"/>
    <property type="molecule type" value="Genomic_DNA"/>
</dbReference>
<dbReference type="PANTHER" id="PTHR31639">
    <property type="entry name" value="F-BOX PROTEIN-LIKE"/>
    <property type="match status" value="1"/>
</dbReference>